<reference evidence="1" key="2">
    <citation type="journal article" date="2015" name="Data Brief">
        <title>Shoot transcriptome of the giant reed, Arundo donax.</title>
        <authorList>
            <person name="Barrero R.A."/>
            <person name="Guerrero F.D."/>
            <person name="Moolhuijzen P."/>
            <person name="Goolsby J.A."/>
            <person name="Tidwell J."/>
            <person name="Bellgard S.E."/>
            <person name="Bellgard M.I."/>
        </authorList>
    </citation>
    <scope>NUCLEOTIDE SEQUENCE</scope>
    <source>
        <tissue evidence="1">Shoot tissue taken approximately 20 cm above the soil surface</tissue>
    </source>
</reference>
<dbReference type="EMBL" id="GBRH01166175">
    <property type="protein sequence ID" value="JAE31721.1"/>
    <property type="molecule type" value="Transcribed_RNA"/>
</dbReference>
<dbReference type="AlphaFoldDB" id="A0A0A9HA45"/>
<name>A0A0A9HA45_ARUDO</name>
<proteinExistence type="predicted"/>
<protein>
    <submittedName>
        <fullName evidence="1">Uncharacterized protein</fullName>
    </submittedName>
</protein>
<organism evidence="1">
    <name type="scientific">Arundo donax</name>
    <name type="common">Giant reed</name>
    <name type="synonym">Donax arundinaceus</name>
    <dbReference type="NCBI Taxonomy" id="35708"/>
    <lineage>
        <taxon>Eukaryota</taxon>
        <taxon>Viridiplantae</taxon>
        <taxon>Streptophyta</taxon>
        <taxon>Embryophyta</taxon>
        <taxon>Tracheophyta</taxon>
        <taxon>Spermatophyta</taxon>
        <taxon>Magnoliopsida</taxon>
        <taxon>Liliopsida</taxon>
        <taxon>Poales</taxon>
        <taxon>Poaceae</taxon>
        <taxon>PACMAD clade</taxon>
        <taxon>Arundinoideae</taxon>
        <taxon>Arundineae</taxon>
        <taxon>Arundo</taxon>
    </lineage>
</organism>
<reference evidence="1" key="1">
    <citation type="submission" date="2014-09" db="EMBL/GenBank/DDBJ databases">
        <authorList>
            <person name="Magalhaes I.L.F."/>
            <person name="Oliveira U."/>
            <person name="Santos F.R."/>
            <person name="Vidigal T.H.D.A."/>
            <person name="Brescovit A.D."/>
            <person name="Santos A.J."/>
        </authorList>
    </citation>
    <scope>NUCLEOTIDE SEQUENCE</scope>
    <source>
        <tissue evidence="1">Shoot tissue taken approximately 20 cm above the soil surface</tissue>
    </source>
</reference>
<evidence type="ECO:0000313" key="1">
    <source>
        <dbReference type="EMBL" id="JAE31721.1"/>
    </source>
</evidence>
<sequence>MTYKPLRLLHKHFGRNCYSSTESTGDCFLFNCKHCGKC</sequence>
<accession>A0A0A9HA45</accession>